<dbReference type="RefSeq" id="XP_024889188.1">
    <property type="nucleotide sequence ID" value="XM_025033420.1"/>
</dbReference>
<evidence type="ECO:0000313" key="3">
    <source>
        <dbReference type="RefSeq" id="XP_024889188.1"/>
    </source>
</evidence>
<organism evidence="2 3">
    <name type="scientific">Temnothorax curvispinosus</name>
    <dbReference type="NCBI Taxonomy" id="300111"/>
    <lineage>
        <taxon>Eukaryota</taxon>
        <taxon>Metazoa</taxon>
        <taxon>Ecdysozoa</taxon>
        <taxon>Arthropoda</taxon>
        <taxon>Hexapoda</taxon>
        <taxon>Insecta</taxon>
        <taxon>Pterygota</taxon>
        <taxon>Neoptera</taxon>
        <taxon>Endopterygota</taxon>
        <taxon>Hymenoptera</taxon>
        <taxon>Apocrita</taxon>
        <taxon>Aculeata</taxon>
        <taxon>Formicoidea</taxon>
        <taxon>Formicidae</taxon>
        <taxon>Myrmicinae</taxon>
        <taxon>Temnothorax</taxon>
    </lineage>
</organism>
<accession>A0A6J1R4S0</accession>
<protein>
    <submittedName>
        <fullName evidence="3">Uncharacterized protein LOC112465715 isoform X2</fullName>
    </submittedName>
</protein>
<dbReference type="GeneID" id="112465715"/>
<feature type="region of interest" description="Disordered" evidence="1">
    <location>
        <begin position="1"/>
        <end position="24"/>
    </location>
</feature>
<reference evidence="3" key="1">
    <citation type="submission" date="2025-08" db="UniProtKB">
        <authorList>
            <consortium name="RefSeq"/>
        </authorList>
    </citation>
    <scope>IDENTIFICATION</scope>
    <source>
        <tissue evidence="3">Whole body</tissue>
    </source>
</reference>
<keyword evidence="2" id="KW-1185">Reference proteome</keyword>
<evidence type="ECO:0000256" key="1">
    <source>
        <dbReference type="SAM" id="MobiDB-lite"/>
    </source>
</evidence>
<feature type="compositionally biased region" description="Low complexity" evidence="1">
    <location>
        <begin position="9"/>
        <end position="18"/>
    </location>
</feature>
<evidence type="ECO:0000313" key="2">
    <source>
        <dbReference type="Proteomes" id="UP000504618"/>
    </source>
</evidence>
<sequence>MLRSRSPRSRSPSFSPRRGSFRLHSPKNFCDFCVTSVYGSVEIKIAKVIAKIQIALLVSSKRITSLAFAEELL</sequence>
<gene>
    <name evidence="3" type="primary">LOC112465715</name>
</gene>
<dbReference type="Proteomes" id="UP000504618">
    <property type="component" value="Unplaced"/>
</dbReference>
<proteinExistence type="predicted"/>
<dbReference type="AlphaFoldDB" id="A0A6J1R4S0"/>
<name>A0A6J1R4S0_9HYME</name>